<organism evidence="1 2">
    <name type="scientific">Polyodon spathula</name>
    <name type="common">North American paddlefish</name>
    <name type="synonym">Squalus spathula</name>
    <dbReference type="NCBI Taxonomy" id="7913"/>
    <lineage>
        <taxon>Eukaryota</taxon>
        <taxon>Metazoa</taxon>
        <taxon>Chordata</taxon>
        <taxon>Craniata</taxon>
        <taxon>Vertebrata</taxon>
        <taxon>Euteleostomi</taxon>
        <taxon>Actinopterygii</taxon>
        <taxon>Chondrostei</taxon>
        <taxon>Acipenseriformes</taxon>
        <taxon>Polyodontidae</taxon>
        <taxon>Polyodon</taxon>
    </lineage>
</organism>
<protein>
    <submittedName>
        <fullName evidence="1">GT2D2 protein</fullName>
    </submittedName>
</protein>
<dbReference type="EMBL" id="JAAWVQ010132976">
    <property type="protein sequence ID" value="MBN3284061.1"/>
    <property type="molecule type" value="Genomic_DNA"/>
</dbReference>
<evidence type="ECO:0000313" key="1">
    <source>
        <dbReference type="EMBL" id="MBN3284061.1"/>
    </source>
</evidence>
<proteinExistence type="predicted"/>
<keyword evidence="2" id="KW-1185">Reference proteome</keyword>
<feature type="non-terminal residue" evidence="1">
    <location>
        <position position="1"/>
    </location>
</feature>
<comment type="caution">
    <text evidence="1">The sequence shown here is derived from an EMBL/GenBank/DDBJ whole genome shotgun (WGS) entry which is preliminary data.</text>
</comment>
<reference evidence="1" key="1">
    <citation type="journal article" date="2021" name="Cell">
        <title>Tracing the genetic footprints of vertebrate landing in non-teleost ray-finned fishes.</title>
        <authorList>
            <person name="Bi X."/>
            <person name="Wang K."/>
            <person name="Yang L."/>
            <person name="Pan H."/>
            <person name="Jiang H."/>
            <person name="Wei Q."/>
            <person name="Fang M."/>
            <person name="Yu H."/>
            <person name="Zhu C."/>
            <person name="Cai Y."/>
            <person name="He Y."/>
            <person name="Gan X."/>
            <person name="Zeng H."/>
            <person name="Yu D."/>
            <person name="Zhu Y."/>
            <person name="Jiang H."/>
            <person name="Qiu Q."/>
            <person name="Yang H."/>
            <person name="Zhang Y.E."/>
            <person name="Wang W."/>
            <person name="Zhu M."/>
            <person name="He S."/>
            <person name="Zhang G."/>
        </authorList>
    </citation>
    <scope>NUCLEOTIDE SEQUENCE</scope>
    <source>
        <strain evidence="1">Pddl_001</strain>
    </source>
</reference>
<accession>A0ABS2YCZ2</accession>
<sequence>MKHKEKYGEFEGKQRQEKLAELKRTLDLQQNMFKKAKSESEAAVKASYLVSELIAKLSKHFSEGLTEKASDFVALSLAVDESTDTTDTAALSIFIRGVDADFTITQELLDVAAMHLTTTTNDIFQQLEKCARNIKLQWEKLVGLTTTDGAPPMCES</sequence>
<feature type="non-terminal residue" evidence="1">
    <location>
        <position position="156"/>
    </location>
</feature>
<evidence type="ECO:0000313" key="2">
    <source>
        <dbReference type="Proteomes" id="UP001166093"/>
    </source>
</evidence>
<dbReference type="PANTHER" id="PTHR45913">
    <property type="entry name" value="EPM2A-INTERACTING PROTEIN 1"/>
    <property type="match status" value="1"/>
</dbReference>
<name>A0ABS2YCZ2_POLSP</name>
<gene>
    <name evidence="1" type="ORF">GTO93_0013241</name>
</gene>
<dbReference type="Proteomes" id="UP001166093">
    <property type="component" value="Unassembled WGS sequence"/>
</dbReference>
<dbReference type="PANTHER" id="PTHR45913:SF11">
    <property type="entry name" value="EPM2A-INTERACTING PROTEIN 1"/>
    <property type="match status" value="1"/>
</dbReference>